<sequence>MLGDVGSEAIGEVSRPTLPSTTQKGRSLPNSTGREVPVSSRGPRSKEVEPRESASTLWSSYTDMQQDKKPKLPPSEDQVQRRIDELKHQAREHGFELSKRPVDDLGALGLNHNE</sequence>
<proteinExistence type="predicted"/>
<dbReference type="EMBL" id="CAJNNV010022040">
    <property type="protein sequence ID" value="CAE8607733.1"/>
    <property type="molecule type" value="Genomic_DNA"/>
</dbReference>
<feature type="region of interest" description="Disordered" evidence="1">
    <location>
        <begin position="91"/>
        <end position="114"/>
    </location>
</feature>
<feature type="non-terminal residue" evidence="2">
    <location>
        <position position="114"/>
    </location>
</feature>
<evidence type="ECO:0000313" key="2">
    <source>
        <dbReference type="EMBL" id="CAE8607733.1"/>
    </source>
</evidence>
<reference evidence="2" key="1">
    <citation type="submission" date="2021-02" db="EMBL/GenBank/DDBJ databases">
        <authorList>
            <person name="Dougan E. K."/>
            <person name="Rhodes N."/>
            <person name="Thang M."/>
            <person name="Chan C."/>
        </authorList>
    </citation>
    <scope>NUCLEOTIDE SEQUENCE</scope>
</reference>
<feature type="compositionally biased region" description="Basic and acidic residues" evidence="1">
    <location>
        <begin position="91"/>
        <end position="103"/>
    </location>
</feature>
<evidence type="ECO:0000313" key="3">
    <source>
        <dbReference type="EMBL" id="CAE8648531.1"/>
    </source>
</evidence>
<dbReference type="Proteomes" id="UP000654075">
    <property type="component" value="Unassembled WGS sequence"/>
</dbReference>
<accession>A0A813F4N9</accession>
<dbReference type="Proteomes" id="UP000626109">
    <property type="component" value="Unassembled WGS sequence"/>
</dbReference>
<feature type="compositionally biased region" description="Polar residues" evidence="1">
    <location>
        <begin position="17"/>
        <end position="33"/>
    </location>
</feature>
<dbReference type="AlphaFoldDB" id="A0A813F4N9"/>
<gene>
    <name evidence="2" type="ORF">PGLA1383_LOCUS25641</name>
    <name evidence="3" type="ORF">PGLA2088_LOCUS6645</name>
</gene>
<comment type="caution">
    <text evidence="2">The sequence shown here is derived from an EMBL/GenBank/DDBJ whole genome shotgun (WGS) entry which is preliminary data.</text>
</comment>
<evidence type="ECO:0000313" key="4">
    <source>
        <dbReference type="Proteomes" id="UP000654075"/>
    </source>
</evidence>
<name>A0A813F4N9_POLGL</name>
<organism evidence="2 4">
    <name type="scientific">Polarella glacialis</name>
    <name type="common">Dinoflagellate</name>
    <dbReference type="NCBI Taxonomy" id="89957"/>
    <lineage>
        <taxon>Eukaryota</taxon>
        <taxon>Sar</taxon>
        <taxon>Alveolata</taxon>
        <taxon>Dinophyceae</taxon>
        <taxon>Suessiales</taxon>
        <taxon>Suessiaceae</taxon>
        <taxon>Polarella</taxon>
    </lineage>
</organism>
<dbReference type="EMBL" id="CAJNNW010006684">
    <property type="protein sequence ID" value="CAE8648531.1"/>
    <property type="molecule type" value="Genomic_DNA"/>
</dbReference>
<feature type="compositionally biased region" description="Polar residues" evidence="1">
    <location>
        <begin position="53"/>
        <end position="64"/>
    </location>
</feature>
<evidence type="ECO:0000256" key="1">
    <source>
        <dbReference type="SAM" id="MobiDB-lite"/>
    </source>
</evidence>
<keyword evidence="4" id="KW-1185">Reference proteome</keyword>
<protein>
    <submittedName>
        <fullName evidence="2">Uncharacterized protein</fullName>
    </submittedName>
</protein>
<feature type="region of interest" description="Disordered" evidence="1">
    <location>
        <begin position="1"/>
        <end position="79"/>
    </location>
</feature>